<sequence>MRRFTVLVIALVLAPGLQSAVVSPNDITTFPILINPVAPETRPELLPEVEAVVPELISINPCDECFEYMTTLIAQLSGVSELPIHPALPELEVENPVVTRPVPESVVPELQPLPLPVDPEVETRPIPSEAESEPSLAVQGRPLPVHIIRK</sequence>
<evidence type="ECO:0000256" key="1">
    <source>
        <dbReference type="SAM" id="MobiDB-lite"/>
    </source>
</evidence>
<feature type="region of interest" description="Disordered" evidence="1">
    <location>
        <begin position="123"/>
        <end position="150"/>
    </location>
</feature>
<name>A0AAV8VNG8_9CUCU</name>
<dbReference type="EMBL" id="JANEYG010000047">
    <property type="protein sequence ID" value="KAJ8915947.1"/>
    <property type="molecule type" value="Genomic_DNA"/>
</dbReference>
<organism evidence="3 4">
    <name type="scientific">Exocentrus adspersus</name>
    <dbReference type="NCBI Taxonomy" id="1586481"/>
    <lineage>
        <taxon>Eukaryota</taxon>
        <taxon>Metazoa</taxon>
        <taxon>Ecdysozoa</taxon>
        <taxon>Arthropoda</taxon>
        <taxon>Hexapoda</taxon>
        <taxon>Insecta</taxon>
        <taxon>Pterygota</taxon>
        <taxon>Neoptera</taxon>
        <taxon>Endopterygota</taxon>
        <taxon>Coleoptera</taxon>
        <taxon>Polyphaga</taxon>
        <taxon>Cucujiformia</taxon>
        <taxon>Chrysomeloidea</taxon>
        <taxon>Cerambycidae</taxon>
        <taxon>Lamiinae</taxon>
        <taxon>Acanthocinini</taxon>
        <taxon>Exocentrus</taxon>
    </lineage>
</organism>
<proteinExistence type="predicted"/>
<feature type="signal peptide" evidence="2">
    <location>
        <begin position="1"/>
        <end position="19"/>
    </location>
</feature>
<evidence type="ECO:0000313" key="4">
    <source>
        <dbReference type="Proteomes" id="UP001159042"/>
    </source>
</evidence>
<reference evidence="3 4" key="1">
    <citation type="journal article" date="2023" name="Insect Mol. Biol.">
        <title>Genome sequencing provides insights into the evolution of gene families encoding plant cell wall-degrading enzymes in longhorned beetles.</title>
        <authorList>
            <person name="Shin N.R."/>
            <person name="Okamura Y."/>
            <person name="Kirsch R."/>
            <person name="Pauchet Y."/>
        </authorList>
    </citation>
    <scope>NUCLEOTIDE SEQUENCE [LARGE SCALE GENOMIC DNA]</scope>
    <source>
        <strain evidence="3">EAD_L_NR</strain>
    </source>
</reference>
<comment type="caution">
    <text evidence="3">The sequence shown here is derived from an EMBL/GenBank/DDBJ whole genome shotgun (WGS) entry which is preliminary data.</text>
</comment>
<accession>A0AAV8VNG8</accession>
<evidence type="ECO:0000313" key="3">
    <source>
        <dbReference type="EMBL" id="KAJ8915947.1"/>
    </source>
</evidence>
<keyword evidence="4" id="KW-1185">Reference proteome</keyword>
<dbReference type="AlphaFoldDB" id="A0AAV8VNG8"/>
<feature type="chain" id="PRO_5043361778" evidence="2">
    <location>
        <begin position="20"/>
        <end position="150"/>
    </location>
</feature>
<evidence type="ECO:0000256" key="2">
    <source>
        <dbReference type="SAM" id="SignalP"/>
    </source>
</evidence>
<keyword evidence="2" id="KW-0732">Signal</keyword>
<gene>
    <name evidence="3" type="ORF">NQ315_016623</name>
</gene>
<protein>
    <submittedName>
        <fullName evidence="3">Uncharacterized protein</fullName>
    </submittedName>
</protein>
<dbReference type="Proteomes" id="UP001159042">
    <property type="component" value="Unassembled WGS sequence"/>
</dbReference>